<dbReference type="PANTHER" id="PTHR44115">
    <property type="entry name" value="PROTEIN CBG09704"/>
    <property type="match status" value="1"/>
</dbReference>
<dbReference type="PANTHER" id="PTHR44115:SF2">
    <property type="entry name" value="NAD(P)-BINDING PROTEIN"/>
    <property type="match status" value="1"/>
</dbReference>
<name>A0A9P1IMA9_9PELO</name>
<evidence type="ECO:0000313" key="1">
    <source>
        <dbReference type="EMBL" id="CAI5448250.1"/>
    </source>
</evidence>
<dbReference type="OrthoDB" id="47007at2759"/>
<evidence type="ECO:0000313" key="2">
    <source>
        <dbReference type="Proteomes" id="UP001152747"/>
    </source>
</evidence>
<dbReference type="SUPFAM" id="SSF51735">
    <property type="entry name" value="NAD(P)-binding Rossmann-fold domains"/>
    <property type="match status" value="1"/>
</dbReference>
<reference evidence="1" key="1">
    <citation type="submission" date="2022-11" db="EMBL/GenBank/DDBJ databases">
        <authorList>
            <person name="Kikuchi T."/>
        </authorList>
    </citation>
    <scope>NUCLEOTIDE SEQUENCE</scope>
    <source>
        <strain evidence="1">PS1010</strain>
    </source>
</reference>
<proteinExistence type="predicted"/>
<dbReference type="AlphaFoldDB" id="A0A9P1IMA9"/>
<accession>A0A9P1IMA9</accession>
<dbReference type="InterPro" id="IPR036291">
    <property type="entry name" value="NAD(P)-bd_dom_sf"/>
</dbReference>
<protein>
    <submittedName>
        <fullName evidence="1">Uncharacterized protein</fullName>
    </submittedName>
</protein>
<dbReference type="Proteomes" id="UP001152747">
    <property type="component" value="Unassembled WGS sequence"/>
</dbReference>
<dbReference type="FunFam" id="3.40.50.720:FF:000084">
    <property type="entry name" value="Short-chain dehydrogenase reductase"/>
    <property type="match status" value="1"/>
</dbReference>
<dbReference type="Pfam" id="PF13561">
    <property type="entry name" value="adh_short_C2"/>
    <property type="match status" value="1"/>
</dbReference>
<dbReference type="Gene3D" id="3.40.50.720">
    <property type="entry name" value="NAD(P)-binding Rossmann-like Domain"/>
    <property type="match status" value="1"/>
</dbReference>
<dbReference type="InterPro" id="IPR002347">
    <property type="entry name" value="SDR_fam"/>
</dbReference>
<dbReference type="PRINTS" id="PR00081">
    <property type="entry name" value="GDHRDH"/>
</dbReference>
<organism evidence="1 2">
    <name type="scientific">Caenorhabditis angaria</name>
    <dbReference type="NCBI Taxonomy" id="860376"/>
    <lineage>
        <taxon>Eukaryota</taxon>
        <taxon>Metazoa</taxon>
        <taxon>Ecdysozoa</taxon>
        <taxon>Nematoda</taxon>
        <taxon>Chromadorea</taxon>
        <taxon>Rhabditida</taxon>
        <taxon>Rhabditina</taxon>
        <taxon>Rhabditomorpha</taxon>
        <taxon>Rhabditoidea</taxon>
        <taxon>Rhabditidae</taxon>
        <taxon>Peloderinae</taxon>
        <taxon>Caenorhabditis</taxon>
    </lineage>
</organism>
<dbReference type="PRINTS" id="PR00080">
    <property type="entry name" value="SDRFAMILY"/>
</dbReference>
<comment type="caution">
    <text evidence="1">The sequence shown here is derived from an EMBL/GenBank/DDBJ whole genome shotgun (WGS) entry which is preliminary data.</text>
</comment>
<gene>
    <name evidence="1" type="ORF">CAMP_LOCUS10887</name>
</gene>
<dbReference type="EMBL" id="CANHGI010000004">
    <property type="protein sequence ID" value="CAI5448250.1"/>
    <property type="molecule type" value="Genomic_DNA"/>
</dbReference>
<keyword evidence="2" id="KW-1185">Reference proteome</keyword>
<sequence length="280" mass="30518">MYGERFRGKVALITGSTSGIGQAAAALFAGQGAKVVITGRSEEGAKLTRQLCLEAGALPWHVTEILGDIMDEKFIDKLIDETIKKFGKLNILVNNAGTLELDPTGAQGWDMSVEVMDRSMNSNFRSVLLLTKKAIKHLVEQKGDIVNVSTFLTTPTMGIMSMPYYGVPKAALDQMSRSMAHEYVLKGVRVNTVNPGLVATSFFARLGVGNEKARKMEQYIASHPEYIPLGKVASSEDVAKTIAFLADRNQSECIVGQSIYIDGGSRLCCNIDMSDFKEHM</sequence>